<dbReference type="RefSeq" id="WP_204424538.1">
    <property type="nucleotide sequence ID" value="NZ_CP070228.1"/>
</dbReference>
<dbReference type="InterPro" id="IPR002781">
    <property type="entry name" value="TM_pro_TauE-like"/>
</dbReference>
<keyword evidence="6 8" id="KW-1133">Transmembrane helix</keyword>
<feature type="transmembrane region" description="Helical" evidence="8">
    <location>
        <begin position="33"/>
        <end position="59"/>
    </location>
</feature>
<name>A0ABX7IK62_9ACTO</name>
<sequence>MLSFPSMTLLALGAFFVGVSKLALPGLTTLSVVIFALVLPTKTSTAVLLILLIVGDLLAVKTWFPYVHWDALKKLFVGVLLGVLLGSWFLAKVPAHSLQKIIGTLILVLIAITFILQRSTSINAQQRLASPVTRYIYGTLAGFTTMTANAGGPVVTLYFLASGYGVEAFLGTQAWFFFLVNLVKLPLALNVGLLNAHYTFIALALSPLVIVGAICGRYLVRYIKSEVFNNLVTILTLTTALYLVIA</sequence>
<feature type="transmembrane region" description="Helical" evidence="8">
    <location>
        <begin position="97"/>
        <end position="116"/>
    </location>
</feature>
<evidence type="ECO:0000256" key="6">
    <source>
        <dbReference type="ARBA" id="ARBA00022989"/>
    </source>
</evidence>
<feature type="transmembrane region" description="Helical" evidence="8">
    <location>
        <begin position="198"/>
        <end position="220"/>
    </location>
</feature>
<evidence type="ECO:0000256" key="7">
    <source>
        <dbReference type="ARBA" id="ARBA00023136"/>
    </source>
</evidence>
<evidence type="ECO:0000313" key="10">
    <source>
        <dbReference type="Proteomes" id="UP000602653"/>
    </source>
</evidence>
<accession>A0ABX7IK62</accession>
<evidence type="ECO:0000256" key="3">
    <source>
        <dbReference type="ARBA" id="ARBA00022448"/>
    </source>
</evidence>
<evidence type="ECO:0000313" key="9">
    <source>
        <dbReference type="EMBL" id="QRV02213.1"/>
    </source>
</evidence>
<evidence type="ECO:0000256" key="1">
    <source>
        <dbReference type="ARBA" id="ARBA00004651"/>
    </source>
</evidence>
<evidence type="ECO:0000256" key="2">
    <source>
        <dbReference type="ARBA" id="ARBA00009142"/>
    </source>
</evidence>
<keyword evidence="3" id="KW-0813">Transport</keyword>
<keyword evidence="4 8" id="KW-1003">Cell membrane</keyword>
<dbReference type="Proteomes" id="UP000602653">
    <property type="component" value="Chromosome"/>
</dbReference>
<reference evidence="9 10" key="1">
    <citation type="submission" date="2021-02" db="EMBL/GenBank/DDBJ databases">
        <title>Complete Genome Sequence of Arcanobacterium phocisimile strain DSM 26142T from a harbour seal.</title>
        <authorList>
            <person name="Borowiak M."/>
            <person name="Alssahen M."/>
            <person name="Malorny B."/>
            <person name="Laemmler C."/>
            <person name="Siebert U."/>
            <person name="Ploetz M."/>
            <person name="Abdulmawjood A."/>
        </authorList>
    </citation>
    <scope>NUCLEOTIDE SEQUENCE [LARGE SCALE GENOMIC DNA]</scope>
    <source>
        <strain evidence="9 10">DSM 26142</strain>
    </source>
</reference>
<proteinExistence type="inferred from homology"/>
<organism evidence="9 10">
    <name type="scientific">Arcanobacterium phocisimile</name>
    <dbReference type="NCBI Taxonomy" id="1302235"/>
    <lineage>
        <taxon>Bacteria</taxon>
        <taxon>Bacillati</taxon>
        <taxon>Actinomycetota</taxon>
        <taxon>Actinomycetes</taxon>
        <taxon>Actinomycetales</taxon>
        <taxon>Actinomycetaceae</taxon>
        <taxon>Arcanobacterium</taxon>
    </lineage>
</organism>
<feature type="transmembrane region" description="Helical" evidence="8">
    <location>
        <begin position="71"/>
        <end position="91"/>
    </location>
</feature>
<dbReference type="PANTHER" id="PTHR30269:SF23">
    <property type="entry name" value="MEMBRANE TRANSPORTER PROTEIN YDHB-RELATED"/>
    <property type="match status" value="1"/>
</dbReference>
<evidence type="ECO:0000256" key="4">
    <source>
        <dbReference type="ARBA" id="ARBA00022475"/>
    </source>
</evidence>
<keyword evidence="5 8" id="KW-0812">Transmembrane</keyword>
<comment type="similarity">
    <text evidence="2 8">Belongs to the 4-toluene sulfonate uptake permease (TSUP) (TC 2.A.102) family.</text>
</comment>
<dbReference type="EMBL" id="CP070228">
    <property type="protein sequence ID" value="QRV02213.1"/>
    <property type="molecule type" value="Genomic_DNA"/>
</dbReference>
<feature type="transmembrane region" description="Helical" evidence="8">
    <location>
        <begin position="227"/>
        <end position="245"/>
    </location>
</feature>
<protein>
    <recommendedName>
        <fullName evidence="8">Probable membrane transporter protein</fullName>
    </recommendedName>
</protein>
<dbReference type="PANTHER" id="PTHR30269">
    <property type="entry name" value="TRANSMEMBRANE PROTEIN YFCA"/>
    <property type="match status" value="1"/>
</dbReference>
<keyword evidence="7 8" id="KW-0472">Membrane</keyword>
<evidence type="ECO:0000256" key="8">
    <source>
        <dbReference type="RuleBase" id="RU363041"/>
    </source>
</evidence>
<gene>
    <name evidence="9" type="ORF">JTE88_00160</name>
</gene>
<comment type="subcellular location">
    <subcellularLocation>
        <location evidence="1 8">Cell membrane</location>
        <topology evidence="1 8">Multi-pass membrane protein</topology>
    </subcellularLocation>
</comment>
<dbReference type="Pfam" id="PF01925">
    <property type="entry name" value="TauE"/>
    <property type="match status" value="1"/>
</dbReference>
<evidence type="ECO:0000256" key="5">
    <source>
        <dbReference type="ARBA" id="ARBA00022692"/>
    </source>
</evidence>
<keyword evidence="10" id="KW-1185">Reference proteome</keyword>
<dbReference type="InterPro" id="IPR052017">
    <property type="entry name" value="TSUP"/>
</dbReference>